<proteinExistence type="predicted"/>
<gene>
    <name evidence="2" type="ORF">H0S81_02770</name>
</gene>
<dbReference type="PANTHER" id="PTHR32114">
    <property type="entry name" value="ABC TRANSPORTER ABCH.3"/>
    <property type="match status" value="1"/>
</dbReference>
<evidence type="ECO:0000313" key="2">
    <source>
        <dbReference type="EMBL" id="MBG0778834.1"/>
    </source>
</evidence>
<comment type="caution">
    <text evidence="2">The sequence shown here is derived from an EMBL/GenBank/DDBJ whole genome shotgun (WGS) entry which is preliminary data.</text>
</comment>
<dbReference type="AlphaFoldDB" id="A0A931GAT9"/>
<organism evidence="2 3">
    <name type="scientific">Desulfotignum balticum</name>
    <dbReference type="NCBI Taxonomy" id="115781"/>
    <lineage>
        <taxon>Bacteria</taxon>
        <taxon>Pseudomonadati</taxon>
        <taxon>Thermodesulfobacteriota</taxon>
        <taxon>Desulfobacteria</taxon>
        <taxon>Desulfobacterales</taxon>
        <taxon>Desulfobacteraceae</taxon>
        <taxon>Desulfotignum</taxon>
    </lineage>
</organism>
<sequence length="113" mass="12032">IRSTKNLSGGESFIVSLTLALGLSKMASRKVRVDSLFLDEGFGTLDDESLETALETLSGLQQDGKLIGIISHVSALKERISTQINITPVSGGRSSLSGPGCKKVVKSEQQKRN</sequence>
<protein>
    <submittedName>
        <fullName evidence="2">Chromosome segregation protein SMC</fullName>
    </submittedName>
</protein>
<feature type="non-terminal residue" evidence="2">
    <location>
        <position position="1"/>
    </location>
</feature>
<dbReference type="Gene3D" id="3.40.50.300">
    <property type="entry name" value="P-loop containing nucleotide triphosphate hydrolases"/>
    <property type="match status" value="1"/>
</dbReference>
<dbReference type="SUPFAM" id="SSF52540">
    <property type="entry name" value="P-loop containing nucleoside triphosphate hydrolases"/>
    <property type="match status" value="1"/>
</dbReference>
<accession>A0A931GAT9</accession>
<feature type="region of interest" description="Disordered" evidence="1">
    <location>
        <begin position="89"/>
        <end position="113"/>
    </location>
</feature>
<dbReference type="EMBL" id="JACCQK010000119">
    <property type="protein sequence ID" value="MBG0778834.1"/>
    <property type="molecule type" value="Genomic_DNA"/>
</dbReference>
<name>A0A931GAT9_9BACT</name>
<dbReference type="Pfam" id="PF13558">
    <property type="entry name" value="SbcC_Walker_B"/>
    <property type="match status" value="1"/>
</dbReference>
<evidence type="ECO:0000256" key="1">
    <source>
        <dbReference type="SAM" id="MobiDB-lite"/>
    </source>
</evidence>
<dbReference type="Proteomes" id="UP000706172">
    <property type="component" value="Unassembled WGS sequence"/>
</dbReference>
<reference evidence="2" key="1">
    <citation type="submission" date="2020-07" db="EMBL/GenBank/DDBJ databases">
        <title>Severe corrosion of carbon steel in oil field produced water can be linked to methanogenic archaea containing a special type of NiFe hydrogenase.</title>
        <authorList>
            <person name="Lahme S."/>
            <person name="Mand J."/>
            <person name="Longwell J."/>
            <person name="Smith R."/>
            <person name="Enning D."/>
        </authorList>
    </citation>
    <scope>NUCLEOTIDE SEQUENCE</scope>
    <source>
        <strain evidence="2">MIC098Bin6</strain>
    </source>
</reference>
<dbReference type="PANTHER" id="PTHR32114:SF2">
    <property type="entry name" value="ABC TRANSPORTER ABCH.3"/>
    <property type="match status" value="1"/>
</dbReference>
<evidence type="ECO:0000313" key="3">
    <source>
        <dbReference type="Proteomes" id="UP000706172"/>
    </source>
</evidence>
<dbReference type="InterPro" id="IPR027417">
    <property type="entry name" value="P-loop_NTPase"/>
</dbReference>